<evidence type="ECO:0000313" key="6">
    <source>
        <dbReference type="EMBL" id="VGO13153.1"/>
    </source>
</evidence>
<dbReference type="GO" id="GO:0000160">
    <property type="term" value="P:phosphorelay signal transduction system"/>
    <property type="evidence" value="ECO:0007669"/>
    <property type="project" value="InterPro"/>
</dbReference>
<feature type="modified residue" description="4-aspartylphosphate" evidence="3">
    <location>
        <position position="61"/>
    </location>
</feature>
<dbReference type="PRINTS" id="PR00038">
    <property type="entry name" value="HTHLUXR"/>
</dbReference>
<dbReference type="SUPFAM" id="SSF52172">
    <property type="entry name" value="CheY-like"/>
    <property type="match status" value="1"/>
</dbReference>
<evidence type="ECO:0000259" key="4">
    <source>
        <dbReference type="PROSITE" id="PS50043"/>
    </source>
</evidence>
<dbReference type="InterPro" id="IPR011006">
    <property type="entry name" value="CheY-like_superfamily"/>
</dbReference>
<name>A0A6C2TZW4_PONDE</name>
<dbReference type="Pfam" id="PF00072">
    <property type="entry name" value="Response_reg"/>
    <property type="match status" value="1"/>
</dbReference>
<dbReference type="InterPro" id="IPR039420">
    <property type="entry name" value="WalR-like"/>
</dbReference>
<dbReference type="CDD" id="cd06170">
    <property type="entry name" value="LuxR_C_like"/>
    <property type="match status" value="1"/>
</dbReference>
<dbReference type="GO" id="GO:0003677">
    <property type="term" value="F:DNA binding"/>
    <property type="evidence" value="ECO:0007669"/>
    <property type="project" value="UniProtKB-KW"/>
</dbReference>
<organism evidence="6 7">
    <name type="scientific">Pontiella desulfatans</name>
    <dbReference type="NCBI Taxonomy" id="2750659"/>
    <lineage>
        <taxon>Bacteria</taxon>
        <taxon>Pseudomonadati</taxon>
        <taxon>Kiritimatiellota</taxon>
        <taxon>Kiritimatiellia</taxon>
        <taxon>Kiritimatiellales</taxon>
        <taxon>Pontiellaceae</taxon>
        <taxon>Pontiella</taxon>
    </lineage>
</organism>
<dbReference type="AlphaFoldDB" id="A0A6C2TZW4"/>
<accession>A0A6C2TZW4</accession>
<reference evidence="6 7" key="1">
    <citation type="submission" date="2019-04" db="EMBL/GenBank/DDBJ databases">
        <authorList>
            <person name="Van Vliet M D."/>
        </authorList>
    </citation>
    <scope>NUCLEOTIDE SEQUENCE [LARGE SCALE GENOMIC DNA]</scope>
    <source>
        <strain evidence="6 7">F1</strain>
    </source>
</reference>
<evidence type="ECO:0000259" key="5">
    <source>
        <dbReference type="PROSITE" id="PS50110"/>
    </source>
</evidence>
<dbReference type="Proteomes" id="UP000366872">
    <property type="component" value="Unassembled WGS sequence"/>
</dbReference>
<dbReference type="InterPro" id="IPR000792">
    <property type="entry name" value="Tscrpt_reg_LuxR_C"/>
</dbReference>
<evidence type="ECO:0000313" key="7">
    <source>
        <dbReference type="Proteomes" id="UP000366872"/>
    </source>
</evidence>
<keyword evidence="1 3" id="KW-0597">Phosphoprotein</keyword>
<sequence>MKRKIKVMLVEDHAGYREVITRALKNQDAMELISQFGTAEIALRSLQDMSTRNEPDIILLDLNLPGISGLEAQPFFAATLPDTQIIILTQSDKKAEILQAIQQGAKGYLLKSSTAKQIREGIETVMEGGASLDPGIARFILGTMGGPKPKASLEKNLSVRELQVLELLADGLVKKEIASTLKVSVTTVADHVRHIYEKLEVQNAPAAVHRAHRLGLFHRDN</sequence>
<dbReference type="PANTHER" id="PTHR43214">
    <property type="entry name" value="TWO-COMPONENT RESPONSE REGULATOR"/>
    <property type="match status" value="1"/>
</dbReference>
<keyword evidence="7" id="KW-1185">Reference proteome</keyword>
<dbReference type="RefSeq" id="WP_136078757.1">
    <property type="nucleotide sequence ID" value="NZ_CAAHFG010000001.1"/>
</dbReference>
<dbReference type="PROSITE" id="PS50043">
    <property type="entry name" value="HTH_LUXR_2"/>
    <property type="match status" value="1"/>
</dbReference>
<proteinExistence type="predicted"/>
<keyword evidence="2" id="KW-0238">DNA-binding</keyword>
<evidence type="ECO:0000256" key="1">
    <source>
        <dbReference type="ARBA" id="ARBA00022553"/>
    </source>
</evidence>
<protein>
    <submittedName>
        <fullName evidence="6">Oxygen regulatory protein NreC</fullName>
    </submittedName>
</protein>
<dbReference type="EMBL" id="CAAHFG010000001">
    <property type="protein sequence ID" value="VGO13153.1"/>
    <property type="molecule type" value="Genomic_DNA"/>
</dbReference>
<dbReference type="Pfam" id="PF00196">
    <property type="entry name" value="GerE"/>
    <property type="match status" value="1"/>
</dbReference>
<dbReference type="InterPro" id="IPR058245">
    <property type="entry name" value="NreC/VraR/RcsB-like_REC"/>
</dbReference>
<dbReference type="InterPro" id="IPR016032">
    <property type="entry name" value="Sig_transdc_resp-reg_C-effctor"/>
</dbReference>
<feature type="domain" description="HTH luxR-type" evidence="4">
    <location>
        <begin position="150"/>
        <end position="215"/>
    </location>
</feature>
<dbReference type="SUPFAM" id="SSF46894">
    <property type="entry name" value="C-terminal effector domain of the bipartite response regulators"/>
    <property type="match status" value="1"/>
</dbReference>
<dbReference type="PROSITE" id="PS50110">
    <property type="entry name" value="RESPONSE_REGULATORY"/>
    <property type="match status" value="1"/>
</dbReference>
<evidence type="ECO:0000256" key="2">
    <source>
        <dbReference type="ARBA" id="ARBA00023125"/>
    </source>
</evidence>
<dbReference type="GO" id="GO:0006355">
    <property type="term" value="P:regulation of DNA-templated transcription"/>
    <property type="evidence" value="ECO:0007669"/>
    <property type="project" value="InterPro"/>
</dbReference>
<gene>
    <name evidence="6" type="primary">nreC_5</name>
    <name evidence="6" type="ORF">PDESU_01707</name>
</gene>
<dbReference type="SMART" id="SM00448">
    <property type="entry name" value="REC"/>
    <property type="match status" value="1"/>
</dbReference>
<dbReference type="SMART" id="SM00421">
    <property type="entry name" value="HTH_LUXR"/>
    <property type="match status" value="1"/>
</dbReference>
<dbReference type="InterPro" id="IPR001789">
    <property type="entry name" value="Sig_transdc_resp-reg_receiver"/>
</dbReference>
<dbReference type="CDD" id="cd17535">
    <property type="entry name" value="REC_NarL-like"/>
    <property type="match status" value="1"/>
</dbReference>
<feature type="domain" description="Response regulatory" evidence="5">
    <location>
        <begin position="6"/>
        <end position="126"/>
    </location>
</feature>
<evidence type="ECO:0000256" key="3">
    <source>
        <dbReference type="PROSITE-ProRule" id="PRU00169"/>
    </source>
</evidence>
<dbReference type="Gene3D" id="3.40.50.2300">
    <property type="match status" value="1"/>
</dbReference>